<proteinExistence type="predicted"/>
<dbReference type="Proteomes" id="UP000299102">
    <property type="component" value="Unassembled WGS sequence"/>
</dbReference>
<evidence type="ECO:0000256" key="1">
    <source>
        <dbReference type="SAM" id="Phobius"/>
    </source>
</evidence>
<comment type="caution">
    <text evidence="2">The sequence shown here is derived from an EMBL/GenBank/DDBJ whole genome shotgun (WGS) entry which is preliminary data.</text>
</comment>
<sequence length="132" mass="15165">MSEVFDFCGPLDILRLTPLDLWEERRPCKACASALIILLVSGRKQFLTTVIRILINWVALFFNFLRLSTHNTGNRDRRDKRTDRQKFRSIANCTSRQGRISSSIDLSSGAVERPRRVPAFKFKICRARAAPP</sequence>
<keyword evidence="1" id="KW-1133">Transmembrane helix</keyword>
<organism evidence="2 3">
    <name type="scientific">Eumeta variegata</name>
    <name type="common">Bagworm moth</name>
    <name type="synonym">Eumeta japonica</name>
    <dbReference type="NCBI Taxonomy" id="151549"/>
    <lineage>
        <taxon>Eukaryota</taxon>
        <taxon>Metazoa</taxon>
        <taxon>Ecdysozoa</taxon>
        <taxon>Arthropoda</taxon>
        <taxon>Hexapoda</taxon>
        <taxon>Insecta</taxon>
        <taxon>Pterygota</taxon>
        <taxon>Neoptera</taxon>
        <taxon>Endopterygota</taxon>
        <taxon>Lepidoptera</taxon>
        <taxon>Glossata</taxon>
        <taxon>Ditrysia</taxon>
        <taxon>Tineoidea</taxon>
        <taxon>Psychidae</taxon>
        <taxon>Oiketicinae</taxon>
        <taxon>Eumeta</taxon>
    </lineage>
</organism>
<gene>
    <name evidence="2" type="ORF">EVAR_41746_1</name>
</gene>
<reference evidence="2 3" key="1">
    <citation type="journal article" date="2019" name="Commun. Biol.">
        <title>The bagworm genome reveals a unique fibroin gene that provides high tensile strength.</title>
        <authorList>
            <person name="Kono N."/>
            <person name="Nakamura H."/>
            <person name="Ohtoshi R."/>
            <person name="Tomita M."/>
            <person name="Numata K."/>
            <person name="Arakawa K."/>
        </authorList>
    </citation>
    <scope>NUCLEOTIDE SEQUENCE [LARGE SCALE GENOMIC DNA]</scope>
</reference>
<keyword evidence="1" id="KW-0472">Membrane</keyword>
<keyword evidence="3" id="KW-1185">Reference proteome</keyword>
<feature type="transmembrane region" description="Helical" evidence="1">
    <location>
        <begin position="46"/>
        <end position="65"/>
    </location>
</feature>
<keyword evidence="1" id="KW-0812">Transmembrane</keyword>
<evidence type="ECO:0000313" key="2">
    <source>
        <dbReference type="EMBL" id="GBP43890.1"/>
    </source>
</evidence>
<name>A0A4C1VZ75_EUMVA</name>
<dbReference type="EMBL" id="BGZK01000444">
    <property type="protein sequence ID" value="GBP43890.1"/>
    <property type="molecule type" value="Genomic_DNA"/>
</dbReference>
<evidence type="ECO:0000313" key="3">
    <source>
        <dbReference type="Proteomes" id="UP000299102"/>
    </source>
</evidence>
<accession>A0A4C1VZ75</accession>
<protein>
    <submittedName>
        <fullName evidence="2">Uncharacterized protein</fullName>
    </submittedName>
</protein>
<dbReference type="AlphaFoldDB" id="A0A4C1VZ75"/>